<dbReference type="PANTHER" id="PTHR46383">
    <property type="entry name" value="ASPARTATE AMINOTRANSFERASE"/>
    <property type="match status" value="1"/>
</dbReference>
<keyword evidence="8" id="KW-1185">Reference proteome</keyword>
<evidence type="ECO:0000256" key="3">
    <source>
        <dbReference type="ARBA" id="ARBA00022576"/>
    </source>
</evidence>
<dbReference type="Gene3D" id="3.40.640.10">
    <property type="entry name" value="Type I PLP-dependent aspartate aminotransferase-like (Major domain)"/>
    <property type="match status" value="1"/>
</dbReference>
<dbReference type="PANTHER" id="PTHR46383:SF1">
    <property type="entry name" value="ASPARTATE AMINOTRANSFERASE"/>
    <property type="match status" value="1"/>
</dbReference>
<name>A0A2U2B5Z0_9BACT</name>
<protein>
    <submittedName>
        <fullName evidence="7">Aminotransferase</fullName>
    </submittedName>
</protein>
<dbReference type="RefSeq" id="WP_109265400.1">
    <property type="nucleotide sequence ID" value="NZ_QEWP01000014.1"/>
</dbReference>
<dbReference type="Gene3D" id="3.90.1150.100">
    <property type="match status" value="2"/>
</dbReference>
<dbReference type="InterPro" id="IPR015424">
    <property type="entry name" value="PyrdxlP-dep_Trfase"/>
</dbReference>
<keyword evidence="4 7" id="KW-0808">Transferase</keyword>
<keyword evidence="3 7" id="KW-0032">Aminotransferase</keyword>
<dbReference type="SUPFAM" id="SSF53383">
    <property type="entry name" value="PLP-dependent transferases"/>
    <property type="match status" value="1"/>
</dbReference>
<dbReference type="OrthoDB" id="1112781at2"/>
<dbReference type="GO" id="GO:0006520">
    <property type="term" value="P:amino acid metabolic process"/>
    <property type="evidence" value="ECO:0007669"/>
    <property type="project" value="InterPro"/>
</dbReference>
<organism evidence="7 8">
    <name type="scientific">Marinilabilia rubra</name>
    <dbReference type="NCBI Taxonomy" id="2162893"/>
    <lineage>
        <taxon>Bacteria</taxon>
        <taxon>Pseudomonadati</taxon>
        <taxon>Bacteroidota</taxon>
        <taxon>Bacteroidia</taxon>
        <taxon>Marinilabiliales</taxon>
        <taxon>Marinilabiliaceae</taxon>
        <taxon>Marinilabilia</taxon>
    </lineage>
</organism>
<evidence type="ECO:0000313" key="7">
    <source>
        <dbReference type="EMBL" id="PWD98488.1"/>
    </source>
</evidence>
<dbReference type="Proteomes" id="UP000244956">
    <property type="component" value="Unassembled WGS sequence"/>
</dbReference>
<dbReference type="AlphaFoldDB" id="A0A2U2B5Z0"/>
<dbReference type="InterPro" id="IPR050596">
    <property type="entry name" value="AspAT/PAT-like"/>
</dbReference>
<proteinExistence type="inferred from homology"/>
<comment type="similarity">
    <text evidence="2">Belongs to the class-I pyridoxal-phosphate-dependent aminotransferase family.</text>
</comment>
<evidence type="ECO:0000256" key="1">
    <source>
        <dbReference type="ARBA" id="ARBA00001933"/>
    </source>
</evidence>
<evidence type="ECO:0000256" key="4">
    <source>
        <dbReference type="ARBA" id="ARBA00022679"/>
    </source>
</evidence>
<dbReference type="CDD" id="cd00609">
    <property type="entry name" value="AAT_like"/>
    <property type="match status" value="1"/>
</dbReference>
<evidence type="ECO:0000256" key="2">
    <source>
        <dbReference type="ARBA" id="ARBA00007441"/>
    </source>
</evidence>
<comment type="cofactor">
    <cofactor evidence="1">
        <name>pyridoxal 5'-phosphate</name>
        <dbReference type="ChEBI" id="CHEBI:597326"/>
    </cofactor>
</comment>
<dbReference type="EMBL" id="QEWP01000014">
    <property type="protein sequence ID" value="PWD98488.1"/>
    <property type="molecule type" value="Genomic_DNA"/>
</dbReference>
<evidence type="ECO:0000259" key="6">
    <source>
        <dbReference type="Pfam" id="PF00155"/>
    </source>
</evidence>
<dbReference type="InterPro" id="IPR004839">
    <property type="entry name" value="Aminotransferase_I/II_large"/>
</dbReference>
<evidence type="ECO:0000256" key="5">
    <source>
        <dbReference type="ARBA" id="ARBA00022898"/>
    </source>
</evidence>
<feature type="domain" description="Aminotransferase class I/classII large" evidence="6">
    <location>
        <begin position="61"/>
        <end position="431"/>
    </location>
</feature>
<keyword evidence="5" id="KW-0663">Pyridoxal phosphate</keyword>
<accession>A0A2U2B5Z0</accession>
<reference evidence="7 8" key="1">
    <citation type="submission" date="2018-05" db="EMBL/GenBank/DDBJ databases">
        <title>Marinilabilia rubrum sp. nov., isolated from saltern sediment.</title>
        <authorList>
            <person name="Zhang R."/>
        </authorList>
    </citation>
    <scope>NUCLEOTIDE SEQUENCE [LARGE SCALE GENOMIC DNA]</scope>
    <source>
        <strain evidence="7 8">WTE16</strain>
    </source>
</reference>
<evidence type="ECO:0000313" key="8">
    <source>
        <dbReference type="Proteomes" id="UP000244956"/>
    </source>
</evidence>
<dbReference type="GO" id="GO:0030170">
    <property type="term" value="F:pyridoxal phosphate binding"/>
    <property type="evidence" value="ECO:0007669"/>
    <property type="project" value="InterPro"/>
</dbReference>
<sequence length="442" mass="49739">MSNNSPFPIGKEVVQNLKEELGIRNLAFCTIRQIVQLANRLEEMCGKPFIRTEMGVPGLNTPDTGVKAEIEALTRGVSSVYPPIEGVKVLKDELSRFAKLFLDLEINPGCCIPTVGSMQASFVTFMVANKREKEKDTTLFIDPGFPVHKRQILIQGMKYESFDIYNYRGEKLREKLESYLKKRNISTFLYSNPNNPAWICFTDTELKIIGDLANKYDVIVMEDLAYFGMDFREDYGISGKPPYQPTVGKYTDNYVLLFSSSKIFSYAGQRIGSLLISNALFEKRFPHLGDTFNCDKFGSAILQDAIYASTAGTAHSPQTGFAALLKEVNDGSFDFRSYVKEYGERAGVMKSLFLKNGFKIVYDKDEEKDLADGFYFTISYPGLSGEQLLGELLRFGISAITLDTTGSSRNEGLRICVSHTSMDQMEEFGQRLALFQSEVYNE</sequence>
<dbReference type="InterPro" id="IPR015421">
    <property type="entry name" value="PyrdxlP-dep_Trfase_major"/>
</dbReference>
<gene>
    <name evidence="7" type="ORF">DDZ16_15535</name>
</gene>
<dbReference type="Pfam" id="PF00155">
    <property type="entry name" value="Aminotran_1_2"/>
    <property type="match status" value="1"/>
</dbReference>
<dbReference type="GO" id="GO:0008483">
    <property type="term" value="F:transaminase activity"/>
    <property type="evidence" value="ECO:0007669"/>
    <property type="project" value="UniProtKB-KW"/>
</dbReference>
<comment type="caution">
    <text evidence="7">The sequence shown here is derived from an EMBL/GenBank/DDBJ whole genome shotgun (WGS) entry which is preliminary data.</text>
</comment>